<proteinExistence type="predicted"/>
<name>A0A098LHR2_9BACT</name>
<protein>
    <submittedName>
        <fullName evidence="1">Uncharacterized protein</fullName>
    </submittedName>
</protein>
<sequence>MVNALYAPSMQPRAAAPLGTRIDMCFIWIYTWKIGKQFLPDFNSEKFKIGILTN</sequence>
<reference evidence="1 2" key="1">
    <citation type="submission" date="2014-09" db="EMBL/GenBank/DDBJ databases">
        <title>Sporocytophaga myxococcoides PG-01 genome sequencing.</title>
        <authorList>
            <person name="Liu L."/>
            <person name="Gao P.J."/>
            <person name="Chen G.J."/>
            <person name="Wang L.S."/>
        </authorList>
    </citation>
    <scope>NUCLEOTIDE SEQUENCE [LARGE SCALE GENOMIC DNA]</scope>
    <source>
        <strain evidence="1 2">PG-01</strain>
    </source>
</reference>
<organism evidence="1 2">
    <name type="scientific">Sporocytophaga myxococcoides</name>
    <dbReference type="NCBI Taxonomy" id="153721"/>
    <lineage>
        <taxon>Bacteria</taxon>
        <taxon>Pseudomonadati</taxon>
        <taxon>Bacteroidota</taxon>
        <taxon>Cytophagia</taxon>
        <taxon>Cytophagales</taxon>
        <taxon>Cytophagaceae</taxon>
        <taxon>Sporocytophaga</taxon>
    </lineage>
</organism>
<evidence type="ECO:0000313" key="2">
    <source>
        <dbReference type="Proteomes" id="UP000030185"/>
    </source>
</evidence>
<keyword evidence="2" id="KW-1185">Reference proteome</keyword>
<accession>A0A098LHR2</accession>
<dbReference type="EMBL" id="BBLT01000005">
    <property type="protein sequence ID" value="GAL85673.1"/>
    <property type="molecule type" value="Genomic_DNA"/>
</dbReference>
<dbReference type="Proteomes" id="UP000030185">
    <property type="component" value="Unassembled WGS sequence"/>
</dbReference>
<gene>
    <name evidence="1" type="ORF">MYP_2902</name>
</gene>
<evidence type="ECO:0000313" key="1">
    <source>
        <dbReference type="EMBL" id="GAL85673.1"/>
    </source>
</evidence>
<dbReference type="AlphaFoldDB" id="A0A098LHR2"/>
<comment type="caution">
    <text evidence="1">The sequence shown here is derived from an EMBL/GenBank/DDBJ whole genome shotgun (WGS) entry which is preliminary data.</text>
</comment>